<feature type="domain" description="Galactofuranosyltransferase-2 C-terminal" evidence="6">
    <location>
        <begin position="442"/>
        <end position="620"/>
    </location>
</feature>
<dbReference type="SUPFAM" id="SSF53448">
    <property type="entry name" value="Nucleotide-diphospho-sugar transferases"/>
    <property type="match status" value="1"/>
</dbReference>
<evidence type="ECO:0000259" key="5">
    <source>
        <dbReference type="Pfam" id="PF17994"/>
    </source>
</evidence>
<reference evidence="7 8" key="1">
    <citation type="submission" date="2018-04" db="EMBL/GenBank/DDBJ databases">
        <title>Genomic Encyclopedia of Type Strains, Phase IV (KMG-IV): sequencing the most valuable type-strain genomes for metagenomic binning, comparative biology and taxonomic classification.</title>
        <authorList>
            <person name="Goeker M."/>
        </authorList>
    </citation>
    <scope>NUCLEOTIDE SEQUENCE [LARGE SCALE GENOMIC DNA]</scope>
    <source>
        <strain evidence="7 8">DSM 45771</strain>
    </source>
</reference>
<comment type="similarity">
    <text evidence="2">Belongs to the glycosyltransferase 2 family.</text>
</comment>
<keyword evidence="3" id="KW-0328">Glycosyltransferase</keyword>
<evidence type="ECO:0000256" key="4">
    <source>
        <dbReference type="ARBA" id="ARBA00022679"/>
    </source>
</evidence>
<keyword evidence="8" id="KW-1185">Reference proteome</keyword>
<proteinExistence type="inferred from homology"/>
<gene>
    <name evidence="7" type="ORF">C8D89_106201</name>
</gene>
<accession>A0A2U1FBI0</accession>
<dbReference type="PANTHER" id="PTHR43179">
    <property type="entry name" value="RHAMNOSYLTRANSFERASE WBBL"/>
    <property type="match status" value="1"/>
</dbReference>
<keyword evidence="4 7" id="KW-0808">Transferase</keyword>
<dbReference type="AlphaFoldDB" id="A0A2U1FBI0"/>
<organism evidence="7 8">
    <name type="scientific">Actinomycetospora cinnamomea</name>
    <dbReference type="NCBI Taxonomy" id="663609"/>
    <lineage>
        <taxon>Bacteria</taxon>
        <taxon>Bacillati</taxon>
        <taxon>Actinomycetota</taxon>
        <taxon>Actinomycetes</taxon>
        <taxon>Pseudonocardiales</taxon>
        <taxon>Pseudonocardiaceae</taxon>
        <taxon>Actinomycetospora</taxon>
    </lineage>
</organism>
<dbReference type="OrthoDB" id="3225550at2"/>
<sequence>MTDVHTVRTADPTTRPERVAVARGLYAGPTAEIPDEMYVEIVRGRAERRRHRLRVGAFSHVSTNTYFGRFSASYWQRWATAREVRFEGRVSGQGRVMLRASDTNGVPRTLSVHDTPGTELALTATLDRFLDGGGLWIEITTDDDELELSEARWTVQAPTDNRRTSMVVCTHNRPGDCLTTLRTVLDDEDALAVLDRILVVDQGSDRVKDQPDFAAVAAELGPRLTYLTQSNLGGAGGFTRGLYELVERGTDPRTDVLLMDDDVRCEPEVVVRLAAFARHTAVPTIVGAQMLNLLHPTQVIAGAEYADLVELANGRIPEGAVGESDVTGYLPDGSKNVQDRRVDAGYAGWWACLIPSEVTRAIGYPLPFFFQWDDVEYSYRARSRGFPTVTLPSAGLWHADFMWKDWDDWRRYFNHRNAMITSALHSEFQVRRIGRALREQLVAYLLQMNYGLAAALIKAVDDFLVGPGVLADGGVSAAFTVQEERRRYAETTVHDVHDVPGMASVDMPIVRAGHKPSRPRLVKLKRAVQQATGRVPHHGGLVGSGEAHWWHVSLFDRVAVVDAGEHGVRVRRRDPDHLMALAREGARVLWRFTCDGSEAAERWRAAQDSLTGAASWRRLFGLDEV</sequence>
<name>A0A2U1FBI0_9PSEU</name>
<comment type="caution">
    <text evidence="7">The sequence shown here is derived from an EMBL/GenBank/DDBJ whole genome shotgun (WGS) entry which is preliminary data.</text>
</comment>
<evidence type="ECO:0000256" key="2">
    <source>
        <dbReference type="ARBA" id="ARBA00006739"/>
    </source>
</evidence>
<dbReference type="Pfam" id="PF19320">
    <property type="entry name" value="GlfT2_domain3"/>
    <property type="match status" value="1"/>
</dbReference>
<dbReference type="InterPro" id="IPR029044">
    <property type="entry name" value="Nucleotide-diphossugar_trans"/>
</dbReference>
<dbReference type="Pfam" id="PF17994">
    <property type="entry name" value="Glft2_N"/>
    <property type="match status" value="1"/>
</dbReference>
<dbReference type="Proteomes" id="UP000245639">
    <property type="component" value="Unassembled WGS sequence"/>
</dbReference>
<dbReference type="GO" id="GO:0016757">
    <property type="term" value="F:glycosyltransferase activity"/>
    <property type="evidence" value="ECO:0007669"/>
    <property type="project" value="UniProtKB-KW"/>
</dbReference>
<dbReference type="RefSeq" id="WP_116708720.1">
    <property type="nucleotide sequence ID" value="NZ_QEKW01000006.1"/>
</dbReference>
<dbReference type="Pfam" id="PF13641">
    <property type="entry name" value="Glyco_tranf_2_3"/>
    <property type="match status" value="1"/>
</dbReference>
<dbReference type="InterPro" id="IPR040492">
    <property type="entry name" value="GlfT2_N"/>
</dbReference>
<comment type="pathway">
    <text evidence="1">Cell wall biogenesis; cell wall polysaccharide biosynthesis.</text>
</comment>
<feature type="domain" description="Galactofuranosyltransferase GlfT2 N-terminal" evidence="5">
    <location>
        <begin position="48"/>
        <end position="154"/>
    </location>
</feature>
<dbReference type="Gene3D" id="3.90.550.60">
    <property type="match status" value="1"/>
</dbReference>
<dbReference type="EMBL" id="QEKW01000006">
    <property type="protein sequence ID" value="PVZ09537.1"/>
    <property type="molecule type" value="Genomic_DNA"/>
</dbReference>
<evidence type="ECO:0000256" key="3">
    <source>
        <dbReference type="ARBA" id="ARBA00022676"/>
    </source>
</evidence>
<evidence type="ECO:0000256" key="1">
    <source>
        <dbReference type="ARBA" id="ARBA00004776"/>
    </source>
</evidence>
<evidence type="ECO:0000313" key="8">
    <source>
        <dbReference type="Proteomes" id="UP000245639"/>
    </source>
</evidence>
<dbReference type="PANTHER" id="PTHR43179:SF12">
    <property type="entry name" value="GALACTOFURANOSYLTRANSFERASE GLFT2"/>
    <property type="match status" value="1"/>
</dbReference>
<protein>
    <submittedName>
        <fullName evidence="7">Galactofuranosylgalactofuranosylrhamnosyl-N-acetylglucosaminyl-diphospho-decaprenol beta-1,5/1,6-galactofuranosyltransferase</fullName>
    </submittedName>
</protein>
<evidence type="ECO:0000259" key="6">
    <source>
        <dbReference type="Pfam" id="PF19320"/>
    </source>
</evidence>
<dbReference type="InterPro" id="IPR045699">
    <property type="entry name" value="GlfT2_C"/>
</dbReference>
<evidence type="ECO:0000313" key="7">
    <source>
        <dbReference type="EMBL" id="PVZ09537.1"/>
    </source>
</evidence>